<reference evidence="2 3" key="1">
    <citation type="journal article" date="2021" name="Microorganisms">
        <title>Acidisoma silvae sp. nov. and Acidisomacellulosilytica sp. nov., Two Acidophilic Bacteria Isolated from Decaying Wood, Hydrolyzing Cellulose and Producing Poly-3-hydroxybutyrate.</title>
        <authorList>
            <person name="Mieszkin S."/>
            <person name="Pouder E."/>
            <person name="Uroz S."/>
            <person name="Simon-Colin C."/>
            <person name="Alain K."/>
        </authorList>
    </citation>
    <scope>NUCLEOTIDE SEQUENCE [LARGE SCALE GENOMIC DNA]</scope>
    <source>
        <strain evidence="2 3">HW T5.17</strain>
    </source>
</reference>
<dbReference type="Proteomes" id="UP000721844">
    <property type="component" value="Unassembled WGS sequence"/>
</dbReference>
<dbReference type="InterPro" id="IPR028992">
    <property type="entry name" value="Hedgehog/Intein_dom"/>
</dbReference>
<keyword evidence="3" id="KW-1185">Reference proteome</keyword>
<dbReference type="SUPFAM" id="SSF51120">
    <property type="entry name" value="beta-Roll"/>
    <property type="match status" value="2"/>
</dbReference>
<dbReference type="RefSeq" id="WP_227306779.1">
    <property type="nucleotide sequence ID" value="NZ_JAESVA010000002.1"/>
</dbReference>
<gene>
    <name evidence="2" type="ORF">ACELLULO517_08010</name>
</gene>
<protein>
    <submittedName>
        <fullName evidence="2">Hint domain-containing protein</fullName>
    </submittedName>
</protein>
<evidence type="ECO:0000259" key="1">
    <source>
        <dbReference type="Pfam" id="PF13403"/>
    </source>
</evidence>
<dbReference type="EMBL" id="JAESVA010000002">
    <property type="protein sequence ID" value="MCB8880174.1"/>
    <property type="molecule type" value="Genomic_DNA"/>
</dbReference>
<sequence>MASSLSAGLEDGTLTALNYTSGPFAPADFGGIVFINTAPTEIVEIPAQDVGVVITGGLTSITGGGAGETVVAGSGGLTYTDITPDGNTIDYIVAGDGPNLITTSTTGTGNYQINTGAGNDTIFVFGNALVNAGTGNNTISVSGGSSMISSEGNDNITMSGTGTDSVNIGTGQATINPGSANLFIYETSDSAKPLFLAPGTGSDTVSLSTGPGTVYAGLGGNSVLIAGADGTAATGAATLLNGAASGDQLYATGSGAVVLAAGSGSETLSGAGGTVGGVSMSASTADLIFRAGTGNDVIEGGSGSDTVEFFGLRADYTVAEGPAGTLIVTAIDGGFSGVDTLSNIETLAFADETETQCFAHGTHILTLSGEVPVQDLSVGDVLVSGTGGPPQAIRWIGARRVDCHRHPDPDKVVPVRIAANAFGQGCPHRDLVLSPDHAVFAEGVLIPVKHLVNGKTVRRMPPRSLMYYHIELEQHDVVLAEGLPCESYLDTGDRAAFSDGPTTDLHPAWGSMARDIMLIMDALGVAPLRVEGPEVEAARAKLYRQAEAFANIA</sequence>
<dbReference type="PRINTS" id="PR00313">
    <property type="entry name" value="CABNDNGRPT"/>
</dbReference>
<dbReference type="Pfam" id="PF13403">
    <property type="entry name" value="Hint_2"/>
    <property type="match status" value="1"/>
</dbReference>
<evidence type="ECO:0000313" key="3">
    <source>
        <dbReference type="Proteomes" id="UP000721844"/>
    </source>
</evidence>
<comment type="caution">
    <text evidence="2">The sequence shown here is derived from an EMBL/GenBank/DDBJ whole genome shotgun (WGS) entry which is preliminary data.</text>
</comment>
<dbReference type="InterPro" id="IPR011049">
    <property type="entry name" value="Serralysin-like_metalloprot_C"/>
</dbReference>
<evidence type="ECO:0000313" key="2">
    <source>
        <dbReference type="EMBL" id="MCB8880174.1"/>
    </source>
</evidence>
<proteinExistence type="predicted"/>
<dbReference type="InterPro" id="IPR036844">
    <property type="entry name" value="Hint_dom_sf"/>
</dbReference>
<organism evidence="2 3">
    <name type="scientific">Acidisoma cellulosilyticum</name>
    <dbReference type="NCBI Taxonomy" id="2802395"/>
    <lineage>
        <taxon>Bacteria</taxon>
        <taxon>Pseudomonadati</taxon>
        <taxon>Pseudomonadota</taxon>
        <taxon>Alphaproteobacteria</taxon>
        <taxon>Acetobacterales</taxon>
        <taxon>Acidocellaceae</taxon>
        <taxon>Acidisoma</taxon>
    </lineage>
</organism>
<accession>A0A963YZY6</accession>
<name>A0A963YZY6_9PROT</name>
<feature type="domain" description="Hedgehog/Intein (Hint)" evidence="1">
    <location>
        <begin position="357"/>
        <end position="491"/>
    </location>
</feature>
<dbReference type="AlphaFoldDB" id="A0A963YZY6"/>
<dbReference type="Gene3D" id="2.160.20.160">
    <property type="match status" value="1"/>
</dbReference>
<dbReference type="Gene3D" id="2.170.16.10">
    <property type="entry name" value="Hedgehog/Intein (Hint) domain"/>
    <property type="match status" value="1"/>
</dbReference>
<dbReference type="SUPFAM" id="SSF51294">
    <property type="entry name" value="Hedgehog/intein (Hint) domain"/>
    <property type="match status" value="1"/>
</dbReference>